<accession>A0AA43H080</accession>
<evidence type="ECO:0000313" key="1">
    <source>
        <dbReference type="EMBL" id="MDH6064235.1"/>
    </source>
</evidence>
<name>A0AA43H080_9CYAN</name>
<sequence>MSLMEPVTLDWGENLPHILISQSQFPQQGGNFRQQLAPPHNN</sequence>
<protein>
    <submittedName>
        <fullName evidence="1">Uncharacterized protein</fullName>
    </submittedName>
</protein>
<evidence type="ECO:0000313" key="2">
    <source>
        <dbReference type="Proteomes" id="UP001159370"/>
    </source>
</evidence>
<dbReference type="Proteomes" id="UP001159370">
    <property type="component" value="Unassembled WGS sequence"/>
</dbReference>
<dbReference type="AlphaFoldDB" id="A0AA43H080"/>
<comment type="caution">
    <text evidence="1">The sequence shown here is derived from an EMBL/GenBank/DDBJ whole genome shotgun (WGS) entry which is preliminary data.</text>
</comment>
<dbReference type="EMBL" id="JANQDL010000074">
    <property type="protein sequence ID" value="MDH6064235.1"/>
    <property type="molecule type" value="Genomic_DNA"/>
</dbReference>
<proteinExistence type="predicted"/>
<organism evidence="1 2">
    <name type="scientific">Umezakia ovalisporum FSS-62</name>
    <dbReference type="NCBI Taxonomy" id="2971776"/>
    <lineage>
        <taxon>Bacteria</taxon>
        <taxon>Bacillati</taxon>
        <taxon>Cyanobacteriota</taxon>
        <taxon>Cyanophyceae</taxon>
        <taxon>Nostocales</taxon>
        <taxon>Nodulariaceae</taxon>
        <taxon>Umezakia</taxon>
    </lineage>
</organism>
<reference evidence="1 2" key="1">
    <citation type="journal article" date="2023" name="J. Phycol.">
        <title>Chrysosporum ovalisporum is synonymous with the true-branching cyanobacterium Umezakia natans (Nostocales/Aphanizomenonaceae).</title>
        <authorList>
            <person name="McGregor G.B."/>
            <person name="Sendall B.C."/>
            <person name="Niiyama Y."/>
            <person name="Tuji A."/>
            <person name="Willis A."/>
        </authorList>
    </citation>
    <scope>NUCLEOTIDE SEQUENCE [LARGE SCALE GENOMIC DNA]</scope>
    <source>
        <strain evidence="1 2">FSS-62</strain>
    </source>
</reference>
<gene>
    <name evidence="1" type="ORF">NWP23_10745</name>
</gene>
<dbReference type="RefSeq" id="WP_280651319.1">
    <property type="nucleotide sequence ID" value="NZ_JANQDL010000074.1"/>
</dbReference>